<feature type="domain" description="RING-type" evidence="16">
    <location>
        <begin position="4468"/>
        <end position="4519"/>
    </location>
</feature>
<dbReference type="Gene3D" id="2.60.120.260">
    <property type="entry name" value="Galactose-binding domain-like"/>
    <property type="match status" value="1"/>
</dbReference>
<feature type="compositionally biased region" description="Basic and acidic residues" evidence="15">
    <location>
        <begin position="3223"/>
        <end position="3249"/>
    </location>
</feature>
<evidence type="ECO:0000256" key="10">
    <source>
        <dbReference type="ARBA" id="ARBA00022786"/>
    </source>
</evidence>
<feature type="compositionally biased region" description="Polar residues" evidence="15">
    <location>
        <begin position="2727"/>
        <end position="2736"/>
    </location>
</feature>
<feature type="region of interest" description="Disordered" evidence="15">
    <location>
        <begin position="3962"/>
        <end position="3982"/>
    </location>
</feature>
<dbReference type="PROSITE" id="PS50012">
    <property type="entry name" value="RCC1_3"/>
    <property type="match status" value="2"/>
</dbReference>
<dbReference type="Gene3D" id="2.60.120.820">
    <property type="entry name" value="PHR domain"/>
    <property type="match status" value="2"/>
</dbReference>
<feature type="region of interest" description="Disordered" evidence="15">
    <location>
        <begin position="3220"/>
        <end position="3251"/>
    </location>
</feature>
<dbReference type="Proteomes" id="UP000694866">
    <property type="component" value="Unplaced"/>
</dbReference>
<dbReference type="PROSITE" id="PS00626">
    <property type="entry name" value="RCC1_2"/>
    <property type="match status" value="1"/>
</dbReference>
<dbReference type="SUPFAM" id="SSF50985">
    <property type="entry name" value="RCC1/BLIP-II"/>
    <property type="match status" value="1"/>
</dbReference>
<feature type="compositionally biased region" description="Gly residues" evidence="15">
    <location>
        <begin position="2681"/>
        <end position="2719"/>
    </location>
</feature>
<dbReference type="Pfam" id="PF08005">
    <property type="entry name" value="PHR"/>
    <property type="match status" value="2"/>
</dbReference>
<evidence type="ECO:0000256" key="2">
    <source>
        <dbReference type="ARBA" id="ARBA00004489"/>
    </source>
</evidence>
<dbReference type="Gene3D" id="2.60.40.10">
    <property type="entry name" value="Immunoglobulins"/>
    <property type="match status" value="1"/>
</dbReference>
<dbReference type="Gene3D" id="2.130.10.30">
    <property type="entry name" value="Regulator of chromosome condensation 1/beta-lactamase-inhibitor protein II"/>
    <property type="match status" value="2"/>
</dbReference>
<dbReference type="Pfam" id="PF03256">
    <property type="entry name" value="ANAPC10"/>
    <property type="match status" value="1"/>
</dbReference>
<keyword evidence="18" id="KW-1185">Reference proteome</keyword>
<feature type="region of interest" description="Disordered" evidence="15">
    <location>
        <begin position="3401"/>
        <end position="3425"/>
    </location>
</feature>
<comment type="subcellular location">
    <subcellularLocation>
        <location evidence="2">Cell projection</location>
        <location evidence="2">Axon</location>
    </subcellularLocation>
</comment>
<dbReference type="GO" id="GO:0008582">
    <property type="term" value="P:regulation of synaptic assembly at neuromuscular junction"/>
    <property type="evidence" value="ECO:0007669"/>
    <property type="project" value="TreeGrafter"/>
</dbReference>
<evidence type="ECO:0000313" key="18">
    <source>
        <dbReference type="Proteomes" id="UP000694866"/>
    </source>
</evidence>
<dbReference type="CDD" id="cd16463">
    <property type="entry name" value="RING-H2_PHR"/>
    <property type="match status" value="1"/>
</dbReference>
<feature type="compositionally biased region" description="Polar residues" evidence="15">
    <location>
        <begin position="2743"/>
        <end position="2752"/>
    </location>
</feature>
<dbReference type="InterPro" id="IPR001841">
    <property type="entry name" value="Znf_RING"/>
</dbReference>
<reference evidence="19" key="1">
    <citation type="submission" date="2025-08" db="UniProtKB">
        <authorList>
            <consortium name="RefSeq"/>
        </authorList>
    </citation>
    <scope>IDENTIFICATION</scope>
    <source>
        <strain evidence="19">USDA-PBARC FA_bdor</strain>
        <tissue evidence="19">Whole organism</tissue>
    </source>
</reference>
<dbReference type="InterPro" id="IPR014756">
    <property type="entry name" value="Ig_E-set"/>
</dbReference>
<dbReference type="InterPro" id="IPR038648">
    <property type="entry name" value="PHR_sf"/>
</dbReference>
<evidence type="ECO:0000256" key="8">
    <source>
        <dbReference type="ARBA" id="ARBA00022737"/>
    </source>
</evidence>
<dbReference type="GeneID" id="105274087"/>
<dbReference type="PRINTS" id="PR00633">
    <property type="entry name" value="RCCNDNSATION"/>
</dbReference>
<feature type="repeat" description="RCC1" evidence="14">
    <location>
        <begin position="856"/>
        <end position="914"/>
    </location>
</feature>
<comment type="catalytic activity">
    <reaction evidence="1">
        <text>[E2 ubiquitin-conjugating enzyme]-S-ubiquitinyl-L-cysteine + [acceptor protein]-L-threonine = [E2 ubiquitin-conjugating enzyme]-L-cysteine + [acceptor protein]-3-O-ubiquitinyl-L-threonine.</text>
        <dbReference type="EC" id="2.3.2.33"/>
    </reaction>
</comment>
<evidence type="ECO:0000256" key="11">
    <source>
        <dbReference type="ARBA" id="ARBA00022833"/>
    </source>
</evidence>
<keyword evidence="12" id="KW-0966">Cell projection</keyword>
<evidence type="ECO:0000256" key="1">
    <source>
        <dbReference type="ARBA" id="ARBA00000333"/>
    </source>
</evidence>
<dbReference type="SUPFAM" id="SSF49785">
    <property type="entry name" value="Galactose-binding domain-like"/>
    <property type="match status" value="1"/>
</dbReference>
<organism evidence="18 19">
    <name type="scientific">Fopius arisanus</name>
    <dbReference type="NCBI Taxonomy" id="64838"/>
    <lineage>
        <taxon>Eukaryota</taxon>
        <taxon>Metazoa</taxon>
        <taxon>Ecdysozoa</taxon>
        <taxon>Arthropoda</taxon>
        <taxon>Hexapoda</taxon>
        <taxon>Insecta</taxon>
        <taxon>Pterygota</taxon>
        <taxon>Neoptera</taxon>
        <taxon>Endopterygota</taxon>
        <taxon>Hymenoptera</taxon>
        <taxon>Apocrita</taxon>
        <taxon>Ichneumonoidea</taxon>
        <taxon>Braconidae</taxon>
        <taxon>Opiinae</taxon>
        <taxon>Fopius</taxon>
    </lineage>
</organism>
<dbReference type="RefSeq" id="XP_011315229.1">
    <property type="nucleotide sequence ID" value="XM_011316927.1"/>
</dbReference>
<evidence type="ECO:0000256" key="3">
    <source>
        <dbReference type="ARBA" id="ARBA00004906"/>
    </source>
</evidence>
<comment type="pathway">
    <text evidence="3">Protein modification; protein ubiquitination.</text>
</comment>
<dbReference type="InterPro" id="IPR004939">
    <property type="entry name" value="APC_su10/DOC_dom"/>
</dbReference>
<dbReference type="PANTHER" id="PTHR45943:SF1">
    <property type="entry name" value="E3 UBIQUITIN-PROTEIN LIGASE MYCBP2"/>
    <property type="match status" value="1"/>
</dbReference>
<feature type="compositionally biased region" description="Polar residues" evidence="15">
    <location>
        <begin position="3408"/>
        <end position="3418"/>
    </location>
</feature>
<dbReference type="GO" id="GO:0008270">
    <property type="term" value="F:zinc ion binding"/>
    <property type="evidence" value="ECO:0007669"/>
    <property type="project" value="UniProtKB-KW"/>
</dbReference>
<evidence type="ECO:0000259" key="17">
    <source>
        <dbReference type="PROSITE" id="PS51284"/>
    </source>
</evidence>
<feature type="compositionally biased region" description="Polar residues" evidence="15">
    <location>
        <begin position="2830"/>
        <end position="2850"/>
    </location>
</feature>
<dbReference type="GO" id="GO:0061630">
    <property type="term" value="F:ubiquitin protein ligase activity"/>
    <property type="evidence" value="ECO:0007669"/>
    <property type="project" value="UniProtKB-EC"/>
</dbReference>
<feature type="compositionally biased region" description="Low complexity" evidence="15">
    <location>
        <begin position="3962"/>
        <end position="3972"/>
    </location>
</feature>
<feature type="compositionally biased region" description="Polar residues" evidence="15">
    <location>
        <begin position="2968"/>
        <end position="2979"/>
    </location>
</feature>
<feature type="region of interest" description="Disordered" evidence="15">
    <location>
        <begin position="2809"/>
        <end position="3036"/>
    </location>
</feature>
<evidence type="ECO:0000256" key="14">
    <source>
        <dbReference type="PROSITE-ProRule" id="PRU00235"/>
    </source>
</evidence>
<evidence type="ECO:0000256" key="12">
    <source>
        <dbReference type="ARBA" id="ARBA00023273"/>
    </source>
</evidence>
<dbReference type="GO" id="GO:0099174">
    <property type="term" value="P:regulation of presynapse organization"/>
    <property type="evidence" value="ECO:0007669"/>
    <property type="project" value="UniProtKB-ARBA"/>
</dbReference>
<evidence type="ECO:0000256" key="5">
    <source>
        <dbReference type="ARBA" id="ARBA00012249"/>
    </source>
</evidence>
<dbReference type="EC" id="2.3.2.33" evidence="5"/>
<dbReference type="InterPro" id="IPR012983">
    <property type="entry name" value="PHR"/>
</dbReference>
<dbReference type="SUPFAM" id="SSF81296">
    <property type="entry name" value="E set domains"/>
    <property type="match status" value="1"/>
</dbReference>
<feature type="repeat" description="RCC1" evidence="14">
    <location>
        <begin position="915"/>
        <end position="964"/>
    </location>
</feature>
<dbReference type="FunFam" id="3.30.40.10:FF:000078">
    <property type="entry name" value="E3 ubiquitin-protein ligase MYCBP2 isoform X1"/>
    <property type="match status" value="1"/>
</dbReference>
<dbReference type="SMART" id="SM01337">
    <property type="entry name" value="APC10"/>
    <property type="match status" value="1"/>
</dbReference>
<feature type="region of interest" description="Disordered" evidence="15">
    <location>
        <begin position="101"/>
        <end position="128"/>
    </location>
</feature>
<name>A0A9R1TQK1_9HYME</name>
<dbReference type="InterPro" id="IPR000408">
    <property type="entry name" value="Reg_chr_condens"/>
</dbReference>
<feature type="compositionally biased region" description="Polar residues" evidence="15">
    <location>
        <begin position="2891"/>
        <end position="2941"/>
    </location>
</feature>
<feature type="compositionally biased region" description="Basic and acidic residues" evidence="15">
    <location>
        <begin position="2755"/>
        <end position="2769"/>
    </location>
</feature>
<keyword evidence="7" id="KW-0479">Metal-binding</keyword>
<evidence type="ECO:0000256" key="6">
    <source>
        <dbReference type="ARBA" id="ARBA00022679"/>
    </source>
</evidence>
<feature type="region of interest" description="Disordered" evidence="15">
    <location>
        <begin position="2680"/>
        <end position="2769"/>
    </location>
</feature>
<keyword evidence="10" id="KW-0833">Ubl conjugation pathway</keyword>
<feature type="compositionally biased region" description="Acidic residues" evidence="15">
    <location>
        <begin position="114"/>
        <end position="124"/>
    </location>
</feature>
<dbReference type="CTD" id="32429"/>
<evidence type="ECO:0000256" key="7">
    <source>
        <dbReference type="ARBA" id="ARBA00022723"/>
    </source>
</evidence>
<evidence type="ECO:0000256" key="15">
    <source>
        <dbReference type="SAM" id="MobiDB-lite"/>
    </source>
</evidence>
<dbReference type="GO" id="GO:0005634">
    <property type="term" value="C:nucleus"/>
    <property type="evidence" value="ECO:0007669"/>
    <property type="project" value="TreeGrafter"/>
</dbReference>
<dbReference type="SUPFAM" id="SSF57850">
    <property type="entry name" value="RING/U-box"/>
    <property type="match status" value="1"/>
</dbReference>
<dbReference type="PROSITE" id="PS51284">
    <property type="entry name" value="DOC"/>
    <property type="match status" value="1"/>
</dbReference>
<proteinExistence type="inferred from homology"/>
<feature type="compositionally biased region" description="Basic and acidic residues" evidence="15">
    <location>
        <begin position="2995"/>
        <end position="3011"/>
    </location>
</feature>
<dbReference type="GO" id="GO:0005886">
    <property type="term" value="C:plasma membrane"/>
    <property type="evidence" value="ECO:0007669"/>
    <property type="project" value="TreeGrafter"/>
</dbReference>
<dbReference type="PANTHER" id="PTHR45943">
    <property type="entry name" value="E3 UBIQUITIN-PROTEIN LIGASE MYCBP2"/>
    <property type="match status" value="1"/>
</dbReference>
<dbReference type="GO" id="GO:0030424">
    <property type="term" value="C:axon"/>
    <property type="evidence" value="ECO:0007669"/>
    <property type="project" value="UniProtKB-SubCell"/>
</dbReference>
<feature type="compositionally biased region" description="Basic and acidic residues" evidence="15">
    <location>
        <begin position="3653"/>
        <end position="3665"/>
    </location>
</feature>
<keyword evidence="6" id="KW-0808">Transferase</keyword>
<dbReference type="InterPro" id="IPR013783">
    <property type="entry name" value="Ig-like_fold"/>
</dbReference>
<keyword evidence="8" id="KW-0677">Repeat</keyword>
<dbReference type="Pfam" id="PF13540">
    <property type="entry name" value="RCC1_2"/>
    <property type="match status" value="1"/>
</dbReference>
<feature type="compositionally biased region" description="Polar residues" evidence="15">
    <location>
        <begin position="3024"/>
        <end position="3033"/>
    </location>
</feature>
<sequence length="4717" mass="518537">MLPGDHDRLQTEPENYVKNFYELFKSIAEAQRLRNDWKKCKKVRLNKKRDKKKVDISADLSYTSPPEIEVSSNASAFAVFSSVRNTVLDKNGRITGETIRASNCNSPQPLELSDTIESDSDDEDRISSTQSLPKIVGIGLRSVFMLVRESRNIEPILCAKALGALLDVLQGQLPEGLKCEPEDVVDPLFDLLLDLATSHGPESTVANDGTHLTAVACACLVSLVVVRGDTGRLLAAIAALLMCPKALAIQNIQMPCVLTSLQRSVEAVLLGKLTRPDWITCGVPKTSRIYTFKVTLPSDMGNVTLNGRSFVSDGKYLYLHTNCGLLKIGSGYGGTVGGQLYGHKPDFYPSEIGWLGYANNSLYFKCSPRKQCELLELDVETLAVRGIAVLEGRDWPSSVMFSDGEHLGMITAGKDEGFVVRTINTLSNPVTVTSELPLKLARKCVDVFGWATFDEEQSVHTLNSTCDDEIVMVTAGKEFSLLKTASGKLLYTGRGNALGMKSNTRPNRWLDFPLGKSSRVINIAAGHDGQHVILVIEDGTVLFAGTARRGEDGDNSKVRRALKPVKPKKMLKAEGHCIVDAACNNGSTALVTKEGSLLMFGKDTLHSDPTTGIVTDLKEVFVQKVALGKAHAAVLTNKGHLWTFGINNKGQCGREFTVSRSIMNKEVTVVAMETGTGEDEIIVAEDDGGEQVEEWEEARGMCPPGQHQWRHRACMVCTICRECTGFGISCLSSILPNRNPKRPGQECGCGVGDSGCAECGCCRICARENCDNGGDMAVFGPSGAGDIGMMRLHILFEGKSGSNLKDYLKRRLEERKQRQRMKAGPSTVKWCMKMKGSNNQRSVGSSVGAAGKAAPGKVPLSSLLGEEAVGGSDAERGDATRIASIPPARVPIPSDSAIVQVTCGLHHTVVLLQNGQVWSFGNNMYGQLGVGDLVAHAGPVQVKIPTAATQVVAGSNHTVVLTSRGEVYTFGAYQKGQLGMNWWSGQNGESNSVSHRSDRSQPWHSFPNVVPNIGPRWGRRATWIGAAGDQTYVKVDEINSISLNKSTVLANKSCILLIPHQHEHSNTFKCLVINKRDGSCNSFTGNDQVDFNECAVCLDSLYNVIWSFNNSTSELSPHNVISTEARRIPSLDASILSPGLSLPVIPMCFVSRTQAAMHLLGCLDTLTQAQDERLMVIEENETNQSNQDKVYSREDYVTVSRFENHGGGWGYSGHSIEAIRFMADTDILLGGYGLFGGRGEYTAKIRLFDIGIDGGDQENDGELLGETEEIPYECEPRQKYSILFEEPVQLQANRWYVAWARVSGPSSDCGSGGQAMVTAEDQVMFYFKSSKKSNNGTDVNAGQIPQLLYRVITPENQSPNRPRDQTEPVYILRREFSRMVTKDCFQSLISLLQWSWNTLKANLSDTVHRVTSHHSVLEMDHLVYISEASLRLLRTYTNEIYPIQPMKKTPPESVRLAESIGEVRALLRQILSDPVPTNSLKSSSKGKTIKKNDNKNDNGCRMIELILDECHKTFVACYHAFYPTAYLKWTSLCELLSDIDKDQGTTSKDRLLSAVLASLCNSMVRLRSTFPILNNVMDSSDGIKRQLSPSDNAGLPMMNSTETHNYPILVEQMSYKSQIESTGREIFNWSFRQVLDRLLDLILIPVKKSLLREKCHSLANLGLHCCYLLARVIAELAAQSSGNEDEIQAACGRFMYTTPSRFTRTNQLRTWNTGNGSPDAICFSVDRPGIVIGGIGIYGGVGVYNYELELLDDLNNTGNEPSHTQRWSSLDFTRGAFGPDDCINDIVELKFSKPVPIKESVKYAIRLRNHGGRTSNGDCGLSIVRGPDGTNFTFSVCSLSFNGTTQARGQIPHILYYANPQDCESPQTSKAIGEMQARKCTLSMTTTIIHRANEILSLARDRAEDMTTAQILGNATFVTTLLPLVMAHISPLATSDPRSGVQLLTLIQEMLPHVAGLNLLNAMGGSQVSQDIQDTPNSNHNNSIPVTTSHHYTWIESEHPYKPASVSSYKVAFPSTVKWITLEFTPECGTCQPEDYLQLYIPNITTCRTPDKEDDTFNIPVLHKMSNIPSQWPQTAVVLPGNEVIFSLETASDYMKDDIAVTYGFKCLVVGYDWLSAGNGMKNLEIELAFLGGACAASLMKKNLTLPTISIEEIEENLKIAQDTASRIFSMHSSLLGRGFALSSSLSISQALDGVLPFSCHSNERLFLRDFVCCSAGTSGSRLARWLQPDSYVDPGKCEALYAREDMKCGWPAIITVLTRDQYGEIVHVPGLKVEVKAVPTDKKDISEADQGRKIRRVSQPDPMTFGGHPQPVLDVPYEVTVNNKMCFFAITIMKAYQNYSFEELRFTSPAVKRSSESMLVRPNGDGSYSATWTPASVGWYSLMMTIDGYNMEDNYKVEVKEPPQGMHPPSQNIVKKPQHQPNRLRKFVGKNSAGLRIRAHPSLQSEQIGIVPINGTITFVEEIHNDDGVWLRLNSPTIKEYCNNSHAEAWCLGYNQHLGKTLLLPVEEPKSIVHNVIKESILRKRSEISERWERKGDESVTEGKRTMIVVTSGASGHNIRSRPSLKAAPVGMLTLGDSVNVQEYWMNGDGTWVRIDDESASKYCFNEGEAWSLAVNKHGMVHMKIVNTKDELDSDVNGIQGSKDLPAGSPLTKGFDFSTPSGSNEGLFNFTCQNAFASGTGAGTGPGPGTGTGTGSGTGTGTGTGTGAGIGGAIGTGGETNPFVFGSSSHQSSPASDKGTGDKNQVSSKFLKSQCKDKNGKEREREGGGKFSVLQKWLRGDDKEKKNSSGRDFSELVGVSVKELVKAMGESRANGNGATPPETPRKTSRSSSPKNPQGSPRFLSRSSSPVPIPGGRNLIGGGDSGGSSPQHYGSPRSIGFSPLVSGMVDSMTSPRRGSTQSDTSALVSSLTRDPSQSPSGISSTANTRDLSPSPSGSSLHMRSEGSIASPPDTPKKERIDSQETRKMSQAQTQTSPDSPATAMRGHFSIGTSGTKEERHSPKVTRRDHGKGGVKIRAKRAISPGSNAQSPNPVRSLPLSREKVKEAISPSVAECLRAVFAAFLWHEGIVHDAMACASFLKFHPTLPKNGALVVTRQPVVQANDKKKEELTREQRARQRHSVEVTNAGSYLHIQPSTLETLTRSAAGANANRNRKKQDTSSIKEEISDKLIALPECHTVAILPPALKSLVFLWEELSTNCLQVIDQQTILPSPVSQLIKTPKRSYDKNEKDEKLKEKEREKEKEKEKEKKLHRKKKDWGKLMGKISPLEGTGELETTCELCGLMFPHPVTYHMKTMHPGCGWHSGGMGYNNVGNYCSGWAGNCGDSDFGGTCWYLICDSCRDNYLKARKNKSGKKLIGSVTRKRGKSLLSPMASPGGNESHIVMKNNAIFLLDLSSASGVNIPKQQRRPSQTLSSVAENYSPPEAGPFPPTGPFQCLQALGVHHSLSHEDKYYEETLRHCHNGQSNNYEGNNSFVTITGRPLSECPMSDSDSESGKTRGVFHRSVSMSTGAPWSRNSNDGRVVMMRKRNNSSSEMNNEAGSSLLCYPSAALQKLVPSMDQSAIVSSQNDVPTTDRVDILMRPVLLFVLQQHNLQHVQLAMKQALRRAACRVYAMQAFNWLLRSVTQPICLHDLLWWFVASLTPAQEPQDTPDDESKTEIEKKDDQDMSGICEHPLSDLVIAGEAANPLRVAFHTLLQTIADLMLLPAPGSPLQQAAVRCWGIKFTPADHVFLHRSHVFSNISKILSRSEEEEDVTMSMHESHHSNYSQQITSVVEALRDLTSGVEIKASSRQPMIGHLTDNSTETFWESGDEDRNKTKIINIICSAHTFPRIVYIHIDNCRDLTHKVSTVTFQSGLNLDEMVKLRSVEIESRSAGWINCPITNARHNIIGLEFKGPDNSLRIRQIRVLGEIDGESLRVGRQLSSSTIQQRNCEAETLKVFRLITSQVFGKLIQGDHQQQQQLLQQQQQQQEQGETSNDELEDSHDLREHMVGILFSRSKLTHLQKQVCAHIVQAIRKESARLREEWENLLCSPTPINSLMSDSSDIQKASDTYCFEMLSMVLALSGSSVGRNYLSHQYGLLRDLLSLLHTGSPRVQRQVTSLLRRILPEIKPESLASVLNIERLPPTDFSIISAVNNSDYCGAAGFDEHSPGILDVFLSCIAKALTVQVKVKGKENGKALQTISLATSIHPKSFLGSRWWLRGCMTRKLAEVIIQLLKDMASGKLSDAWASVTKAAIAENILNLTRLDEKIREPTECLKSPTIWLALSSLCVLDSDHVERLSSGQWNTMDGQPPPPRPTCSNHDDGETTAIIQCNICGNLCSDCDRVLHLHRRTRVHIRQVCKEEEEAIRVDLHEGCGRTKLFWILALADSRTLKALIEFRDGAPRKSVGATSGVCRFCGTTGNTGLLAIGNICSDHECQEHAKNACSKIHTCGHICGGVRSEKNCLPCLHRCQSDSTQLKQDADDMCMICFTEALSCAPAIQLQCGHVFHIHCCRNVLMKRWVGPRITFGFSLCPICKVSMEHPTLTEHLTSIKELYTDVRRKALMRLEYEGLHKAEAVIAPGGRYYQNPTAYAMDRYAYYVCYKCQKAYYGGEARCDAQLGGESFDPTELVCGGCSDVARAQMCPKHGADFLEYKCRYCCSTAVFFCFGTTHFCNPCHDDFQRVTNIPKSELPSCPAGPKAKQLEGDECPLHVKHPPTGEEFALGCGICRNAHTF</sequence>
<evidence type="ECO:0000256" key="4">
    <source>
        <dbReference type="ARBA" id="ARBA00005415"/>
    </source>
</evidence>
<dbReference type="OrthoDB" id="6050183at2759"/>
<dbReference type="KEGG" id="fas:105274087"/>
<dbReference type="GO" id="GO:0007411">
    <property type="term" value="P:axon guidance"/>
    <property type="evidence" value="ECO:0007669"/>
    <property type="project" value="TreeGrafter"/>
</dbReference>
<evidence type="ECO:0000313" key="19">
    <source>
        <dbReference type="RefSeq" id="XP_011315229.1"/>
    </source>
</evidence>
<dbReference type="InterPro" id="IPR009091">
    <property type="entry name" value="RCC1/BLIP-II"/>
</dbReference>
<dbReference type="InterPro" id="IPR013083">
    <property type="entry name" value="Znf_RING/FYVE/PHD"/>
</dbReference>
<feature type="compositionally biased region" description="Basic and acidic residues" evidence="15">
    <location>
        <begin position="2954"/>
        <end position="2967"/>
    </location>
</feature>
<dbReference type="PROSITE" id="PS50089">
    <property type="entry name" value="ZF_RING_2"/>
    <property type="match status" value="1"/>
</dbReference>
<accession>A0A9R1TQK1</accession>
<evidence type="ECO:0000256" key="9">
    <source>
        <dbReference type="ARBA" id="ARBA00022771"/>
    </source>
</evidence>
<feature type="region of interest" description="Disordered" evidence="15">
    <location>
        <begin position="3645"/>
        <end position="3667"/>
    </location>
</feature>
<gene>
    <name evidence="19" type="primary">hiw</name>
</gene>
<protein>
    <recommendedName>
        <fullName evidence="5">RCR-type E3 ubiquitin transferase</fullName>
        <ecNumber evidence="5">2.3.2.33</ecNumber>
    </recommendedName>
</protein>
<dbReference type="SMART" id="SM00184">
    <property type="entry name" value="RING"/>
    <property type="match status" value="1"/>
</dbReference>
<evidence type="ECO:0000256" key="13">
    <source>
        <dbReference type="PROSITE-ProRule" id="PRU00175"/>
    </source>
</evidence>
<evidence type="ECO:0000259" key="16">
    <source>
        <dbReference type="PROSITE" id="PS50089"/>
    </source>
</evidence>
<keyword evidence="11" id="KW-0862">Zinc</keyword>
<dbReference type="Gene3D" id="3.30.40.10">
    <property type="entry name" value="Zinc/RING finger domain, C3HC4 (zinc finger)"/>
    <property type="match status" value="1"/>
</dbReference>
<dbReference type="Pfam" id="PF00415">
    <property type="entry name" value="RCC1"/>
    <property type="match status" value="1"/>
</dbReference>
<feature type="domain" description="DOC" evidence="17">
    <location>
        <begin position="3756"/>
        <end position="3934"/>
    </location>
</feature>
<dbReference type="CDD" id="cd19799">
    <property type="entry name" value="Bbox2_MYCBP2"/>
    <property type="match status" value="1"/>
</dbReference>
<comment type="similarity">
    <text evidence="4">Belongs to the RING-Cys relay (RCR) family.</text>
</comment>
<dbReference type="InterPro" id="IPR008979">
    <property type="entry name" value="Galactose-bd-like_sf"/>
</dbReference>
<keyword evidence="9 13" id="KW-0863">Zinc-finger</keyword>